<dbReference type="NCBIfam" id="TIGR00706">
    <property type="entry name" value="SppA_dom"/>
    <property type="match status" value="1"/>
</dbReference>
<evidence type="ECO:0000313" key="7">
    <source>
        <dbReference type="EMBL" id="AWN44783.1"/>
    </source>
</evidence>
<proteinExistence type="inferred from homology"/>
<dbReference type="KEGG" id="mets:DK389_24815"/>
<evidence type="ECO:0000256" key="3">
    <source>
        <dbReference type="ARBA" id="ARBA00022801"/>
    </source>
</evidence>
<keyword evidence="8" id="KW-1185">Reference proteome</keyword>
<evidence type="ECO:0000313" key="8">
    <source>
        <dbReference type="Proteomes" id="UP000245926"/>
    </source>
</evidence>
<dbReference type="EMBL" id="CP029550">
    <property type="protein sequence ID" value="AWN44783.1"/>
    <property type="molecule type" value="Genomic_DNA"/>
</dbReference>
<dbReference type="CDD" id="cd07023">
    <property type="entry name" value="S49_Sppa_N_C"/>
    <property type="match status" value="1"/>
</dbReference>
<feature type="transmembrane region" description="Helical" evidence="5">
    <location>
        <begin position="20"/>
        <end position="38"/>
    </location>
</feature>
<dbReference type="Proteomes" id="UP000245926">
    <property type="component" value="Chromosome"/>
</dbReference>
<name>A0A2U8WF84_9HYPH</name>
<evidence type="ECO:0000259" key="6">
    <source>
        <dbReference type="Pfam" id="PF01343"/>
    </source>
</evidence>
<dbReference type="OrthoDB" id="9764363at2"/>
<evidence type="ECO:0000256" key="2">
    <source>
        <dbReference type="ARBA" id="ARBA00022670"/>
    </source>
</evidence>
<dbReference type="PANTHER" id="PTHR42987">
    <property type="entry name" value="PEPTIDASE S49"/>
    <property type="match status" value="1"/>
</dbReference>
<gene>
    <name evidence="7" type="primary">sppA</name>
    <name evidence="7" type="ORF">DK389_24815</name>
</gene>
<keyword evidence="3" id="KW-0378">Hydrolase</keyword>
<evidence type="ECO:0000256" key="5">
    <source>
        <dbReference type="SAM" id="Phobius"/>
    </source>
</evidence>
<keyword evidence="2" id="KW-0645">Protease</keyword>
<dbReference type="InterPro" id="IPR002142">
    <property type="entry name" value="Peptidase_S49"/>
</dbReference>
<keyword evidence="5" id="KW-1133">Transmembrane helix</keyword>
<dbReference type="InterPro" id="IPR047272">
    <property type="entry name" value="S49_SppA_C"/>
</dbReference>
<dbReference type="SUPFAM" id="SSF52096">
    <property type="entry name" value="ClpP/crotonase"/>
    <property type="match status" value="1"/>
</dbReference>
<dbReference type="Pfam" id="PF01343">
    <property type="entry name" value="Peptidase_S49"/>
    <property type="match status" value="1"/>
</dbReference>
<feature type="domain" description="Peptidase S49" evidence="6">
    <location>
        <begin position="110"/>
        <end position="261"/>
    </location>
</feature>
<evidence type="ECO:0000256" key="4">
    <source>
        <dbReference type="ARBA" id="ARBA00022825"/>
    </source>
</evidence>
<dbReference type="Gene3D" id="3.90.226.10">
    <property type="entry name" value="2-enoyl-CoA Hydratase, Chain A, domain 1"/>
    <property type="match status" value="2"/>
</dbReference>
<dbReference type="GO" id="GO:0006508">
    <property type="term" value="P:proteolysis"/>
    <property type="evidence" value="ECO:0007669"/>
    <property type="project" value="UniProtKB-KW"/>
</dbReference>
<keyword evidence="5" id="KW-0472">Membrane</keyword>
<reference evidence="8" key="1">
    <citation type="submission" date="2018-05" db="EMBL/GenBank/DDBJ databases">
        <title>Complete Genome Sequence of Methylobacterium sp. 17SD2-17.</title>
        <authorList>
            <person name="Srinivasan S."/>
        </authorList>
    </citation>
    <scope>NUCLEOTIDE SEQUENCE [LARGE SCALE GENOMIC DNA]</scope>
    <source>
        <strain evidence="8">17SD2-17</strain>
    </source>
</reference>
<dbReference type="RefSeq" id="WP_109896831.1">
    <property type="nucleotide sequence ID" value="NZ_CP029550.1"/>
</dbReference>
<protein>
    <submittedName>
        <fullName evidence="7">Signal peptide peptidase SppA</fullName>
    </submittedName>
</protein>
<sequence>MAADAELLIDRRRLRRKLSLWRVLGIGGLVVAAGAVGFRVRAGTESPLFGAVQPQIARISVSGFIAGSESTTKLMKRIGESSAVQGVVVSINSPGGTTTGSEELFRNLRQLAEKKPIVAFVDGTAASGAYITAIAADHIVARETAIVGSIGVLFQYPDVSGLLDKVGVKVESIKSSPLKAEPSGFSPTSPEARAALAAVVGDTYGWFKGLVADRRRMGEAELAKVVDGRVFSGRQSVPLKLVDELGGERQAVAWLETERKVAKNLPVRDWKPSSESGFQLWSALGLGADLAGLDGLGARLRAIGREAGDIAEGGLMAVWRPEAASAR</sequence>
<organism evidence="7 8">
    <name type="scientific">Methylobacterium durans</name>
    <dbReference type="NCBI Taxonomy" id="2202825"/>
    <lineage>
        <taxon>Bacteria</taxon>
        <taxon>Pseudomonadati</taxon>
        <taxon>Pseudomonadota</taxon>
        <taxon>Alphaproteobacteria</taxon>
        <taxon>Hyphomicrobiales</taxon>
        <taxon>Methylobacteriaceae</taxon>
        <taxon>Methylobacterium</taxon>
    </lineage>
</organism>
<evidence type="ECO:0000256" key="1">
    <source>
        <dbReference type="ARBA" id="ARBA00008683"/>
    </source>
</evidence>
<dbReference type="AlphaFoldDB" id="A0A2U8WF84"/>
<accession>A0A2U8WF84</accession>
<comment type="similarity">
    <text evidence="1">Belongs to the peptidase S49 family.</text>
</comment>
<dbReference type="InterPro" id="IPR004635">
    <property type="entry name" value="Pept_S49_SppA"/>
</dbReference>
<dbReference type="InterPro" id="IPR029045">
    <property type="entry name" value="ClpP/crotonase-like_dom_sf"/>
</dbReference>
<dbReference type="GO" id="GO:0008236">
    <property type="term" value="F:serine-type peptidase activity"/>
    <property type="evidence" value="ECO:0007669"/>
    <property type="project" value="UniProtKB-KW"/>
</dbReference>
<dbReference type="PANTHER" id="PTHR42987:SF6">
    <property type="entry name" value="PROTEINASE IV"/>
    <property type="match status" value="1"/>
</dbReference>
<keyword evidence="5" id="KW-0812">Transmembrane</keyword>
<keyword evidence="4" id="KW-0720">Serine protease</keyword>